<comment type="caution">
    <text evidence="2">The sequence shown here is derived from an EMBL/GenBank/DDBJ whole genome shotgun (WGS) entry which is preliminary data.</text>
</comment>
<dbReference type="RefSeq" id="WP_210027276.1">
    <property type="nucleotide sequence ID" value="NZ_JAGINU010000001.1"/>
</dbReference>
<evidence type="ECO:0000313" key="2">
    <source>
        <dbReference type="EMBL" id="MBP2367155.1"/>
    </source>
</evidence>
<dbReference type="InterPro" id="IPR004360">
    <property type="entry name" value="Glyas_Fos-R_dOase_dom"/>
</dbReference>
<feature type="domain" description="VOC" evidence="1">
    <location>
        <begin position="2"/>
        <end position="127"/>
    </location>
</feature>
<dbReference type="Pfam" id="PF00903">
    <property type="entry name" value="Glyoxalase"/>
    <property type="match status" value="1"/>
</dbReference>
<dbReference type="Gene3D" id="3.10.180.10">
    <property type="entry name" value="2,3-Dihydroxybiphenyl 1,2-Dioxygenase, domain 1"/>
    <property type="match status" value="1"/>
</dbReference>
<dbReference type="Proteomes" id="UP001519295">
    <property type="component" value="Unassembled WGS sequence"/>
</dbReference>
<dbReference type="PROSITE" id="PS51819">
    <property type="entry name" value="VOC"/>
    <property type="match status" value="1"/>
</dbReference>
<dbReference type="SUPFAM" id="SSF54593">
    <property type="entry name" value="Glyoxalase/Bleomycin resistance protein/Dihydroxybiphenyl dioxygenase"/>
    <property type="match status" value="1"/>
</dbReference>
<evidence type="ECO:0000313" key="3">
    <source>
        <dbReference type="Proteomes" id="UP001519295"/>
    </source>
</evidence>
<reference evidence="2 3" key="1">
    <citation type="submission" date="2021-03" db="EMBL/GenBank/DDBJ databases">
        <title>Sequencing the genomes of 1000 actinobacteria strains.</title>
        <authorList>
            <person name="Klenk H.-P."/>
        </authorList>
    </citation>
    <scope>NUCLEOTIDE SEQUENCE [LARGE SCALE GENOMIC DNA]</scope>
    <source>
        <strain evidence="2 3">DSM 45256</strain>
    </source>
</reference>
<dbReference type="InterPro" id="IPR029068">
    <property type="entry name" value="Glyas_Bleomycin-R_OHBP_Dase"/>
</dbReference>
<organism evidence="2 3">
    <name type="scientific">Pseudonocardia parietis</name>
    <dbReference type="NCBI Taxonomy" id="570936"/>
    <lineage>
        <taxon>Bacteria</taxon>
        <taxon>Bacillati</taxon>
        <taxon>Actinomycetota</taxon>
        <taxon>Actinomycetes</taxon>
        <taxon>Pseudonocardiales</taxon>
        <taxon>Pseudonocardiaceae</taxon>
        <taxon>Pseudonocardia</taxon>
    </lineage>
</organism>
<dbReference type="InterPro" id="IPR037523">
    <property type="entry name" value="VOC_core"/>
</dbReference>
<sequence length="140" mass="14716">MEILSSRAILRPADPDAALAFYRDVLGLAISREFPGGTVFFLGNGLLEVSAAPSGAPDGPAGADPAGPAPDAGGLRLWLQVRDLAAAHAELAGAGVAVLREPRQEPWGLHEMWIADPDGTRIVLVQIPAEHPIRRDTRGD</sequence>
<keyword evidence="3" id="KW-1185">Reference proteome</keyword>
<proteinExistence type="predicted"/>
<evidence type="ECO:0000259" key="1">
    <source>
        <dbReference type="PROSITE" id="PS51819"/>
    </source>
</evidence>
<name>A0ABS4VTA7_9PSEU</name>
<gene>
    <name evidence="2" type="ORF">JOF36_002851</name>
</gene>
<accession>A0ABS4VTA7</accession>
<dbReference type="EMBL" id="JAGINU010000001">
    <property type="protein sequence ID" value="MBP2367155.1"/>
    <property type="molecule type" value="Genomic_DNA"/>
</dbReference>
<protein>
    <submittedName>
        <fullName evidence="2">Catechol 2,3-dioxygenase-like lactoylglutathione lyase family enzyme</fullName>
    </submittedName>
</protein>